<keyword evidence="1" id="KW-1133">Transmembrane helix</keyword>
<dbReference type="EMBL" id="FOAK01000001">
    <property type="protein sequence ID" value="SEK32571.1"/>
    <property type="molecule type" value="Genomic_DNA"/>
</dbReference>
<reference evidence="2 3" key="1">
    <citation type="submission" date="2016-10" db="EMBL/GenBank/DDBJ databases">
        <authorList>
            <person name="de Groot N.N."/>
        </authorList>
    </citation>
    <scope>NUCLEOTIDE SEQUENCE [LARGE SCALE GENOMIC DNA]</scope>
    <source>
        <strain evidence="2 3">DSM 11978</strain>
    </source>
</reference>
<evidence type="ECO:0000256" key="1">
    <source>
        <dbReference type="SAM" id="Phobius"/>
    </source>
</evidence>
<dbReference type="Proteomes" id="UP000199506">
    <property type="component" value="Unassembled WGS sequence"/>
</dbReference>
<accession>A0A1H7G390</accession>
<proteinExistence type="predicted"/>
<protein>
    <submittedName>
        <fullName evidence="2">Uncharacterized protein</fullName>
    </submittedName>
</protein>
<evidence type="ECO:0000313" key="2">
    <source>
        <dbReference type="EMBL" id="SEK32571.1"/>
    </source>
</evidence>
<dbReference type="AlphaFoldDB" id="A0A1H7G390"/>
<keyword evidence="1" id="KW-0812">Transmembrane</keyword>
<sequence length="378" mass="43234">MECYYHPEKESTANCAICGKSVCGECSLEIAGKVYCKECLEKIVGLGIQNNIPEENKSDEQNPIVTESPEVNAQSVDDNIYQPQEETDFEIPYTPQEEVPSKEFKGISDDSPYNIKENIEYTGGLESSYTIDSDIYQKPQVEQQPQVAQNELDIKQPTLNSMNKDDFIYPDHDYEPPTTSARQELEDKYEKYLDDLYFDENEVPLGEQLAKDEAQYGSLTRKEYASKPKNIVEPQIPTQKDEPIIETPEEMEARIRAEILKEQGLMTDTQSIDSTLKEELESSKGKKLFGLRRNKNNEEELITASEDKNIHNLNYKDEKEPMGVVDILLTIILVIVILIVIYYIVYLFLLSSTYPTFMDAVFAIRNPQNVINSILTQL</sequence>
<dbReference type="RefSeq" id="WP_069575641.1">
    <property type="nucleotide sequence ID" value="NZ_FOAK01000001.1"/>
</dbReference>
<gene>
    <name evidence="2" type="ORF">SAMN05216439_0821</name>
</gene>
<feature type="transmembrane region" description="Helical" evidence="1">
    <location>
        <begin position="327"/>
        <end position="349"/>
    </location>
</feature>
<evidence type="ECO:0000313" key="3">
    <source>
        <dbReference type="Proteomes" id="UP000199506"/>
    </source>
</evidence>
<organism evidence="2 3">
    <name type="scientific">Methanobrevibacter gottschalkii</name>
    <dbReference type="NCBI Taxonomy" id="190974"/>
    <lineage>
        <taxon>Archaea</taxon>
        <taxon>Methanobacteriati</taxon>
        <taxon>Methanobacteriota</taxon>
        <taxon>Methanomada group</taxon>
        <taxon>Methanobacteria</taxon>
        <taxon>Methanobacteriales</taxon>
        <taxon>Methanobacteriaceae</taxon>
        <taxon>Methanobrevibacter</taxon>
    </lineage>
</organism>
<keyword evidence="1" id="KW-0472">Membrane</keyword>
<name>A0A1H7G390_9EURY</name>
<dbReference type="OrthoDB" id="80913at2157"/>